<sequence length="915" mass="104252">MAEIINLIQEEQLFDVHWDTQPMGKVLKEILTLFQDQSKRISQIEAKITDFVEKPVFEKLQNNFLDFESQSSENIEKIKKQQKEDMEKVKKELNTIKDYVDNENLATLSESRRLVTKEISNYVPRVFDTDPIIVKMNESLKENIKSIDKLRDDFNSITIPPSTPGGPVTVDRSAVRVVQCEKKLSDLEGMIQSYPSLESDLLNMQIQFPNTIQKLERKINEIQSALESKINLKISPVQSMKDMQASNSNQNSLPSPPKKPISSSGSSLTSFVKIDQSSEPVIQPEFDNNLLQPIKKMVEMPEFLPDLEPNPLLDRIKQAEIDKQKRQQSPEEIAALIKSIPSNSQKHPSFKDEAFEIETLPNDQIVKVYETHTHVSELNSSVRVVSELEWCTKAINQHHDAIRQLQQGLKTQQENFDTITENLMRVNSTNNTRISQLAQQNLRQNQDIDELRRQISDQLNKMQINIYKLRQQINDPNFDSKYLKKNDGNEMNDGSVSPSSSSLKKKIVLPPLSNLDSQDQSKSANSSSRSTDSQLKLVDSPKGDSKEQLDDKKNEKEEEKQPKKHNFTISTTSFTINMPQFKAQSIFSKIGSELIIPNFNDDILNGKIDQNKNRIDHVDLYSSTAPSNIPKATSVQVVKNKNDHVRPFNNPSNSSRVTDDDGEFPIRPPDNSMYNKGPIVYNGDIINLGRPYSQRQDMYPTGLEALGISENEITEMIEDKVSMVARKTIAILADHAKDKMDEQAKQVKKSIDQVISLVDGKIDRDFVERMFNKFRVMFNEMNEKVDNLQCSFLEWVTRDELEMVLQKFISVVTDVKDAAATKAKYNCLLCGRPRQHLAGMMISNAIQKTTPDDISNSQIKTRQPKTVPPTAMKPTRKISTGFPDDLRDSRKRGQTALASQHQQLPRDVVQFLTTS</sequence>
<feature type="region of interest" description="Disordered" evidence="2">
    <location>
        <begin position="477"/>
        <end position="567"/>
    </location>
</feature>
<protein>
    <submittedName>
        <fullName evidence="3">Uncharacterized protein</fullName>
    </submittedName>
</protein>
<feature type="coiled-coil region" evidence="1">
    <location>
        <begin position="395"/>
        <end position="472"/>
    </location>
</feature>
<dbReference type="Proteomes" id="UP001470230">
    <property type="component" value="Unassembled WGS sequence"/>
</dbReference>
<feature type="compositionally biased region" description="Basic and acidic residues" evidence="2">
    <location>
        <begin position="539"/>
        <end position="561"/>
    </location>
</feature>
<dbReference type="EMBL" id="JAPFFF010000023">
    <property type="protein sequence ID" value="KAK8852390.1"/>
    <property type="molecule type" value="Genomic_DNA"/>
</dbReference>
<feature type="region of interest" description="Disordered" evidence="2">
    <location>
        <begin position="851"/>
        <end position="902"/>
    </location>
</feature>
<feature type="compositionally biased region" description="Low complexity" evidence="2">
    <location>
        <begin position="495"/>
        <end position="534"/>
    </location>
</feature>
<reference evidence="3 4" key="1">
    <citation type="submission" date="2024-04" db="EMBL/GenBank/DDBJ databases">
        <title>Tritrichomonas musculus Genome.</title>
        <authorList>
            <person name="Alves-Ferreira E."/>
            <person name="Grigg M."/>
            <person name="Lorenzi H."/>
            <person name="Galac M."/>
        </authorList>
    </citation>
    <scope>NUCLEOTIDE SEQUENCE [LARGE SCALE GENOMIC DNA]</scope>
    <source>
        <strain evidence="3 4">EAF2021</strain>
    </source>
</reference>
<evidence type="ECO:0000256" key="1">
    <source>
        <dbReference type="SAM" id="Coils"/>
    </source>
</evidence>
<evidence type="ECO:0000256" key="2">
    <source>
        <dbReference type="SAM" id="MobiDB-lite"/>
    </source>
</evidence>
<accession>A0ABR2HTF7</accession>
<feature type="compositionally biased region" description="Polar residues" evidence="2">
    <location>
        <begin position="851"/>
        <end position="861"/>
    </location>
</feature>
<evidence type="ECO:0000313" key="3">
    <source>
        <dbReference type="EMBL" id="KAK8852390.1"/>
    </source>
</evidence>
<proteinExistence type="predicted"/>
<comment type="caution">
    <text evidence="3">The sequence shown here is derived from an EMBL/GenBank/DDBJ whole genome shotgun (WGS) entry which is preliminary data.</text>
</comment>
<feature type="coiled-coil region" evidence="1">
    <location>
        <begin position="72"/>
        <end position="99"/>
    </location>
</feature>
<feature type="compositionally biased region" description="Low complexity" evidence="2">
    <location>
        <begin position="260"/>
        <end position="269"/>
    </location>
</feature>
<keyword evidence="4" id="KW-1185">Reference proteome</keyword>
<evidence type="ECO:0000313" key="4">
    <source>
        <dbReference type="Proteomes" id="UP001470230"/>
    </source>
</evidence>
<gene>
    <name evidence="3" type="ORF">M9Y10_017364</name>
</gene>
<feature type="region of interest" description="Disordered" evidence="2">
    <location>
        <begin position="241"/>
        <end position="269"/>
    </location>
</feature>
<keyword evidence="1" id="KW-0175">Coiled coil</keyword>
<name>A0ABR2HTF7_9EUKA</name>
<organism evidence="3 4">
    <name type="scientific">Tritrichomonas musculus</name>
    <dbReference type="NCBI Taxonomy" id="1915356"/>
    <lineage>
        <taxon>Eukaryota</taxon>
        <taxon>Metamonada</taxon>
        <taxon>Parabasalia</taxon>
        <taxon>Tritrichomonadida</taxon>
        <taxon>Tritrichomonadidae</taxon>
        <taxon>Tritrichomonas</taxon>
    </lineage>
</organism>